<accession>A0A2S8D3Y1</accession>
<feature type="compositionally biased region" description="Basic and acidic residues" evidence="1">
    <location>
        <begin position="42"/>
        <end position="56"/>
    </location>
</feature>
<evidence type="ECO:0000313" key="3">
    <source>
        <dbReference type="Proteomes" id="UP000238186"/>
    </source>
</evidence>
<sequence length="64" mass="7633">MRRLESAGAEISRAGGPLESVIYHEQQIREEQERQARLERERARSWHEEQEREARVWRGPSMGM</sequence>
<organism evidence="2 3">
    <name type="scientific">Shigella dysenteriae</name>
    <dbReference type="NCBI Taxonomy" id="622"/>
    <lineage>
        <taxon>Bacteria</taxon>
        <taxon>Pseudomonadati</taxon>
        <taxon>Pseudomonadota</taxon>
        <taxon>Gammaproteobacteria</taxon>
        <taxon>Enterobacterales</taxon>
        <taxon>Enterobacteriaceae</taxon>
        <taxon>Shigella</taxon>
    </lineage>
</organism>
<feature type="region of interest" description="Disordered" evidence="1">
    <location>
        <begin position="42"/>
        <end position="64"/>
    </location>
</feature>
<proteinExistence type="predicted"/>
<comment type="caution">
    <text evidence="2">The sequence shown here is derived from an EMBL/GenBank/DDBJ whole genome shotgun (WGS) entry which is preliminary data.</text>
</comment>
<dbReference type="AlphaFoldDB" id="A0A2S8D3Y1"/>
<name>A0A2S8D3Y1_SHIDY</name>
<protein>
    <submittedName>
        <fullName evidence="2">Mobilization protein</fullName>
    </submittedName>
</protein>
<evidence type="ECO:0000256" key="1">
    <source>
        <dbReference type="SAM" id="MobiDB-lite"/>
    </source>
</evidence>
<dbReference type="EMBL" id="PUGT01000751">
    <property type="protein sequence ID" value="PQM94012.1"/>
    <property type="molecule type" value="Genomic_DNA"/>
</dbReference>
<reference evidence="2 3" key="1">
    <citation type="submission" date="2018-02" db="EMBL/GenBank/DDBJ databases">
        <title>Distribution and characterization of Shiga toxin converting temperate phage carried by Shigella flexneri in Hispaniola.</title>
        <authorList>
            <person name="Fogolari M."/>
            <person name="Mavian C."/>
            <person name="Angeletti S."/>
            <person name="Salemi M."/>
            <person name="Lampel K.A."/>
            <person name="Maurelli A.T."/>
        </authorList>
    </citation>
    <scope>NUCLEOTIDE SEQUENCE [LARGE SCALE GENOMIC DNA]</scope>
    <source>
        <strain evidence="2 3">BS979</strain>
    </source>
</reference>
<evidence type="ECO:0000313" key="2">
    <source>
        <dbReference type="EMBL" id="PQM94012.1"/>
    </source>
</evidence>
<gene>
    <name evidence="2" type="ORF">C5K18_29820</name>
</gene>
<dbReference type="Proteomes" id="UP000238186">
    <property type="component" value="Unassembled WGS sequence"/>
</dbReference>